<accession>A0A919XS20</accession>
<keyword evidence="9" id="KW-1185">Reference proteome</keyword>
<dbReference type="RefSeq" id="WP_212940192.1">
    <property type="nucleotide sequence ID" value="NZ_BORR01000009.1"/>
</dbReference>
<feature type="transmembrane region" description="Helical" evidence="7">
    <location>
        <begin position="361"/>
        <end position="384"/>
    </location>
</feature>
<sequence>MLIRRGVLYHERDYAKLFGAGIVNGIGDRISQVAVLGLLLSLTGSGLAVGIAFAIRLVPYLIFAPLGGWLADRFPKKRIMIAADLIRAVFALLPLFVRDIGDIWIIWLSMFLLSSGEALYVPARMSAIPLLVRKQHLLNINSLEEVMTGFILIFGSVTGGAVAVWLGSEASFLCNAVSFLISALLLARLPQLSRTAQHDEHTQPQTASPGSLDHSPLKPIARRQGWAEFKSLLGASPYLRLMLFIFAVWPIGDGIFNILLSIYATEVFHAGDFGIGLMYGALGIGLVAGSALTGRFAGQLRIAAILTLLAEGICHILVSQSGSMPIAAGLMVVTAAISSIGGACNQTLLMNTVPENLRGRFMGMLGSMQNTIMGISMFLSGFLLEVLTPRMLGLAGGLFLMTMGACFTAVYLFFRPRLQA</sequence>
<evidence type="ECO:0000313" key="9">
    <source>
        <dbReference type="Proteomes" id="UP000681162"/>
    </source>
</evidence>
<dbReference type="InterPro" id="IPR011701">
    <property type="entry name" value="MFS"/>
</dbReference>
<evidence type="ECO:0000256" key="2">
    <source>
        <dbReference type="ARBA" id="ARBA00022475"/>
    </source>
</evidence>
<proteinExistence type="predicted"/>
<dbReference type="AlphaFoldDB" id="A0A919XS20"/>
<keyword evidence="5 7" id="KW-0472">Membrane</keyword>
<keyword evidence="3 7" id="KW-0812">Transmembrane</keyword>
<feature type="transmembrane region" description="Helical" evidence="7">
    <location>
        <begin position="33"/>
        <end position="58"/>
    </location>
</feature>
<evidence type="ECO:0000313" key="8">
    <source>
        <dbReference type="EMBL" id="GIO37984.1"/>
    </source>
</evidence>
<dbReference type="GO" id="GO:0005886">
    <property type="term" value="C:plasma membrane"/>
    <property type="evidence" value="ECO:0007669"/>
    <property type="project" value="UniProtKB-SubCell"/>
</dbReference>
<dbReference type="CDD" id="cd06173">
    <property type="entry name" value="MFS_MefA_like"/>
    <property type="match status" value="1"/>
</dbReference>
<feature type="transmembrane region" description="Helical" evidence="7">
    <location>
        <begin position="275"/>
        <end position="293"/>
    </location>
</feature>
<feature type="transmembrane region" description="Helical" evidence="7">
    <location>
        <begin position="79"/>
        <end position="97"/>
    </location>
</feature>
<feature type="region of interest" description="Disordered" evidence="6">
    <location>
        <begin position="197"/>
        <end position="217"/>
    </location>
</feature>
<dbReference type="Gene3D" id="1.20.1250.20">
    <property type="entry name" value="MFS general substrate transporter like domains"/>
    <property type="match status" value="1"/>
</dbReference>
<evidence type="ECO:0000256" key="6">
    <source>
        <dbReference type="SAM" id="MobiDB-lite"/>
    </source>
</evidence>
<keyword evidence="4 7" id="KW-1133">Transmembrane helix</keyword>
<dbReference type="Proteomes" id="UP000681162">
    <property type="component" value="Unassembled WGS sequence"/>
</dbReference>
<dbReference type="EMBL" id="BORR01000009">
    <property type="protein sequence ID" value="GIO37984.1"/>
    <property type="molecule type" value="Genomic_DNA"/>
</dbReference>
<dbReference type="GO" id="GO:0022857">
    <property type="term" value="F:transmembrane transporter activity"/>
    <property type="evidence" value="ECO:0007669"/>
    <property type="project" value="InterPro"/>
</dbReference>
<feature type="transmembrane region" description="Helical" evidence="7">
    <location>
        <begin position="103"/>
        <end position="122"/>
    </location>
</feature>
<evidence type="ECO:0000256" key="1">
    <source>
        <dbReference type="ARBA" id="ARBA00004651"/>
    </source>
</evidence>
<evidence type="ECO:0000256" key="5">
    <source>
        <dbReference type="ARBA" id="ARBA00023136"/>
    </source>
</evidence>
<protein>
    <submittedName>
        <fullName evidence="8">MFS transporter</fullName>
    </submittedName>
</protein>
<feature type="transmembrane region" description="Helical" evidence="7">
    <location>
        <begin position="143"/>
        <end position="164"/>
    </location>
</feature>
<evidence type="ECO:0000256" key="7">
    <source>
        <dbReference type="SAM" id="Phobius"/>
    </source>
</evidence>
<comment type="caution">
    <text evidence="8">The sequence shown here is derived from an EMBL/GenBank/DDBJ whole genome shotgun (WGS) entry which is preliminary data.</text>
</comment>
<evidence type="ECO:0000256" key="3">
    <source>
        <dbReference type="ARBA" id="ARBA00022692"/>
    </source>
</evidence>
<dbReference type="InterPro" id="IPR036259">
    <property type="entry name" value="MFS_trans_sf"/>
</dbReference>
<evidence type="ECO:0000256" key="4">
    <source>
        <dbReference type="ARBA" id="ARBA00022989"/>
    </source>
</evidence>
<gene>
    <name evidence="8" type="ORF">J41TS12_28450</name>
</gene>
<name>A0A919XS20_9BACL</name>
<feature type="transmembrane region" description="Helical" evidence="7">
    <location>
        <begin position="300"/>
        <end position="318"/>
    </location>
</feature>
<feature type="transmembrane region" description="Helical" evidence="7">
    <location>
        <begin position="241"/>
        <end position="263"/>
    </location>
</feature>
<reference evidence="8 9" key="1">
    <citation type="submission" date="2021-03" db="EMBL/GenBank/DDBJ databases">
        <title>Antimicrobial resistance genes in bacteria isolated from Japanese honey, and their potential for conferring macrolide and lincosamide resistance in the American foulbrood pathogen Paenibacillus larvae.</title>
        <authorList>
            <person name="Okamoto M."/>
            <person name="Kumagai M."/>
            <person name="Kanamori H."/>
            <person name="Takamatsu D."/>
        </authorList>
    </citation>
    <scope>NUCLEOTIDE SEQUENCE [LARGE SCALE GENOMIC DNA]</scope>
    <source>
        <strain evidence="8 9">J41TS12</strain>
    </source>
</reference>
<feature type="transmembrane region" description="Helical" evidence="7">
    <location>
        <begin position="390"/>
        <end position="414"/>
    </location>
</feature>
<dbReference type="Pfam" id="PF07690">
    <property type="entry name" value="MFS_1"/>
    <property type="match status" value="1"/>
</dbReference>
<keyword evidence="2" id="KW-1003">Cell membrane</keyword>
<dbReference type="PANTHER" id="PTHR23513">
    <property type="entry name" value="INTEGRAL MEMBRANE EFFLUX PROTEIN-RELATED"/>
    <property type="match status" value="1"/>
</dbReference>
<dbReference type="SUPFAM" id="SSF103473">
    <property type="entry name" value="MFS general substrate transporter"/>
    <property type="match status" value="1"/>
</dbReference>
<feature type="transmembrane region" description="Helical" evidence="7">
    <location>
        <begin position="324"/>
        <end position="349"/>
    </location>
</feature>
<organism evidence="8 9">
    <name type="scientific">Paenibacillus antibioticophila</name>
    <dbReference type="NCBI Taxonomy" id="1274374"/>
    <lineage>
        <taxon>Bacteria</taxon>
        <taxon>Bacillati</taxon>
        <taxon>Bacillota</taxon>
        <taxon>Bacilli</taxon>
        <taxon>Bacillales</taxon>
        <taxon>Paenibacillaceae</taxon>
        <taxon>Paenibacillus</taxon>
    </lineage>
</organism>
<dbReference type="PANTHER" id="PTHR23513:SF11">
    <property type="entry name" value="STAPHYLOFERRIN A TRANSPORTER"/>
    <property type="match status" value="1"/>
</dbReference>
<comment type="subcellular location">
    <subcellularLocation>
        <location evidence="1">Cell membrane</location>
        <topology evidence="1">Multi-pass membrane protein</topology>
    </subcellularLocation>
</comment>